<keyword evidence="1" id="KW-0472">Membrane</keyword>
<keyword evidence="1" id="KW-0812">Transmembrane</keyword>
<dbReference type="EMBL" id="HAEA01001119">
    <property type="protein sequence ID" value="SBQ29599.1"/>
    <property type="molecule type" value="Transcribed_RNA"/>
</dbReference>
<dbReference type="AlphaFoldDB" id="A0A1A8D9J7"/>
<gene>
    <name evidence="1" type="primary">TMC4</name>
</gene>
<evidence type="ECO:0000313" key="1">
    <source>
        <dbReference type="EMBL" id="SBQ29599.1"/>
    </source>
</evidence>
<feature type="non-terminal residue" evidence="1">
    <location>
        <position position="1"/>
    </location>
</feature>
<reference evidence="1" key="1">
    <citation type="submission" date="2016-05" db="EMBL/GenBank/DDBJ databases">
        <authorList>
            <person name="Lavstsen T."/>
            <person name="Jespersen J.S."/>
        </authorList>
    </citation>
    <scope>NUCLEOTIDE SEQUENCE</scope>
    <source>
        <tissue evidence="1">Brain</tissue>
    </source>
</reference>
<protein>
    <submittedName>
        <fullName evidence="1">Transmembrane channel-like 4</fullName>
    </submittedName>
</protein>
<proteinExistence type="predicted"/>
<name>A0A1A8D9J7_NOTKA</name>
<organism evidence="1">
    <name type="scientific">Nothobranchius kadleci</name>
    <name type="common">African annual killifish</name>
    <dbReference type="NCBI Taxonomy" id="1051664"/>
    <lineage>
        <taxon>Eukaryota</taxon>
        <taxon>Metazoa</taxon>
        <taxon>Chordata</taxon>
        <taxon>Craniata</taxon>
        <taxon>Vertebrata</taxon>
        <taxon>Euteleostomi</taxon>
        <taxon>Actinopterygii</taxon>
        <taxon>Neopterygii</taxon>
        <taxon>Teleostei</taxon>
        <taxon>Neoteleostei</taxon>
        <taxon>Acanthomorphata</taxon>
        <taxon>Ovalentaria</taxon>
        <taxon>Atherinomorphae</taxon>
        <taxon>Cyprinodontiformes</taxon>
        <taxon>Nothobranchiidae</taxon>
        <taxon>Nothobranchius</taxon>
    </lineage>
</organism>
<accession>A0A1A8D9J7</accession>
<sequence>CFLSLLHHRSHGDCSSSCCGNGRQHCRQLQHDRVHRMGLWLPGKPGHQTEAEKHLLPAAGGPGGGAHKETSSFSHAVEESCFILS</sequence>
<reference evidence="1" key="2">
    <citation type="submission" date="2016-06" db="EMBL/GenBank/DDBJ databases">
        <title>The genome of a short-lived fish provides insights into sex chromosome evolution and the genetic control of aging.</title>
        <authorList>
            <person name="Reichwald K."/>
            <person name="Felder M."/>
            <person name="Petzold A."/>
            <person name="Koch P."/>
            <person name="Groth M."/>
            <person name="Platzer M."/>
        </authorList>
    </citation>
    <scope>NUCLEOTIDE SEQUENCE</scope>
    <source>
        <tissue evidence="1">Brain</tissue>
    </source>
</reference>
<feature type="non-terminal residue" evidence="1">
    <location>
        <position position="85"/>
    </location>
</feature>